<organism evidence="1">
    <name type="scientific">Rhizophagus irregularis (strain DAOM 181602 / DAOM 197198 / MUCL 43194)</name>
    <name type="common">Arbuscular mycorrhizal fungus</name>
    <name type="synonym">Glomus intraradices</name>
    <dbReference type="NCBI Taxonomy" id="747089"/>
    <lineage>
        <taxon>Eukaryota</taxon>
        <taxon>Fungi</taxon>
        <taxon>Fungi incertae sedis</taxon>
        <taxon>Mucoromycota</taxon>
        <taxon>Glomeromycotina</taxon>
        <taxon>Glomeromycetes</taxon>
        <taxon>Glomerales</taxon>
        <taxon>Glomeraceae</taxon>
        <taxon>Rhizophagus</taxon>
    </lineage>
</organism>
<protein>
    <submittedName>
        <fullName evidence="1">Uncharacterized protein</fullName>
    </submittedName>
</protein>
<gene>
    <name evidence="1" type="ORF">GLOINDRAFT_83439</name>
</gene>
<dbReference type="AlphaFoldDB" id="U9SYM3"/>
<accession>U9SYM3</accession>
<sequence length="111" mass="13111">MMVMAKSELLRKAQNPLVLNHMIVFKSCDVWSVSDYRSVLDQLWFCALGQKKCFLKKLIKDDKPYVMELTTFAAKLIFKWDRNEGCAKNNEEQKFNWQEFNKKSTLIWAPA</sequence>
<proteinExistence type="predicted"/>
<reference evidence="1" key="1">
    <citation type="submission" date="2013-07" db="EMBL/GenBank/DDBJ databases">
        <title>The genome of an arbuscular mycorrhizal fungus provides insights into the evolution of the oldest plant symbiosis.</title>
        <authorList>
            <consortium name="DOE Joint Genome Institute"/>
            <person name="Tisserant E."/>
            <person name="Malbreil M."/>
            <person name="Kuo A."/>
            <person name="Kohler A."/>
            <person name="Symeonidi A."/>
            <person name="Balestrini R."/>
            <person name="Charron P."/>
            <person name="Duensing N."/>
            <person name="Frei-dit-Frey N."/>
            <person name="Gianinazzi-Pearson V."/>
            <person name="Gilbert B."/>
            <person name="Handa Y."/>
            <person name="Hijri M."/>
            <person name="Kaul R."/>
            <person name="Kawaguchi M."/>
            <person name="Krajinski F."/>
            <person name="Lammers P."/>
            <person name="Lapierre D."/>
            <person name="Masclaux F.G."/>
            <person name="Murat C."/>
            <person name="Morin E."/>
            <person name="Ndikumana S."/>
            <person name="Pagni M."/>
            <person name="Petitpierre D."/>
            <person name="Requena N."/>
            <person name="Rosikiewicz P."/>
            <person name="Riley R."/>
            <person name="Saito K."/>
            <person name="San Clemente H."/>
            <person name="Shapiro H."/>
            <person name="van Tuinen D."/>
            <person name="Becard G."/>
            <person name="Bonfante P."/>
            <person name="Paszkowski U."/>
            <person name="Shachar-Hill Y."/>
            <person name="Young J.P."/>
            <person name="Sanders I.R."/>
            <person name="Henrissat B."/>
            <person name="Rensing S.A."/>
            <person name="Grigoriev I.V."/>
            <person name="Corradi N."/>
            <person name="Roux C."/>
            <person name="Martin F."/>
        </authorList>
    </citation>
    <scope>NUCLEOTIDE SEQUENCE</scope>
    <source>
        <strain evidence="1">DAOM 197198</strain>
    </source>
</reference>
<dbReference type="HOGENOM" id="CLU_2159756_0_0_1"/>
<evidence type="ECO:0000313" key="1">
    <source>
        <dbReference type="EMBL" id="ESA01014.1"/>
    </source>
</evidence>
<name>U9SYM3_RHIID</name>
<dbReference type="EMBL" id="KI296807">
    <property type="protein sequence ID" value="ESA01014.1"/>
    <property type="molecule type" value="Genomic_DNA"/>
</dbReference>